<organism evidence="4 6">
    <name type="scientific">Borrelia miyamotoi</name>
    <dbReference type="NCBI Taxonomy" id="47466"/>
    <lineage>
        <taxon>Bacteria</taxon>
        <taxon>Pseudomonadati</taxon>
        <taxon>Spirochaetota</taxon>
        <taxon>Spirochaetia</taxon>
        <taxon>Spirochaetales</taxon>
        <taxon>Borreliaceae</taxon>
        <taxon>Borrelia</taxon>
    </lineage>
</organism>
<geneLocation type="plasmid" evidence="4 6">
    <name>lp72</name>
</geneLocation>
<dbReference type="AlphaFoldDB" id="A0AAP8YSB4"/>
<proteinExistence type="predicted"/>
<reference evidence="4" key="2">
    <citation type="submission" date="2022-12" db="EMBL/GenBank/DDBJ databases">
        <title>Whole genome sequencing of Borrelia miyamotoi strains isolated at the Russian territory.</title>
        <authorList>
            <person name="Kuleshov K.V."/>
            <person name="Platonov A.E."/>
            <person name="Goptar I.A."/>
            <person name="Shipulin G.A."/>
            <person name="Markelov M.L."/>
            <person name="Koetsveld J."/>
            <person name="Kolyasnikova N.M."/>
            <person name="Sarksyan D.S."/>
            <person name="Toporkova M.G."/>
            <person name="Hovius J.W."/>
        </authorList>
    </citation>
    <scope>NUCLEOTIDE SEQUENCE</scope>
    <source>
        <strain evidence="4">Yekat-76</strain>
        <plasmid evidence="4">lp72</plasmid>
    </source>
</reference>
<keyword evidence="5" id="KW-1185">Reference proteome</keyword>
<reference evidence="6" key="1">
    <citation type="submission" date="2019-03" db="EMBL/GenBank/DDBJ databases">
        <title>Whole genome sequencing of Borrelia miyamotoi strains isolated at the Russian territory.</title>
        <authorList>
            <person name="Kuleshov K.V."/>
            <person name="Platonov A.E."/>
            <person name="Goptar I.A."/>
            <person name="Shipulin G.A."/>
            <person name="Markelov M.L."/>
            <person name="Koetsveld J."/>
            <person name="Kolyasnikova N.M."/>
            <person name="Sarksyan D.S."/>
            <person name="Toporkova M.G."/>
            <person name="Hovius J.W."/>
        </authorList>
    </citation>
    <scope>NUCLEOTIDE SEQUENCE [LARGE SCALE GENOMIC DNA]</scope>
    <source>
        <strain evidence="3 5">Yekat-1</strain>
        <strain evidence="6">Yekat-76</strain>
        <plasmid evidence="6">lp72</plasmid>
        <plasmid evidence="3 5">pYekat-1-lp72</plasmid>
    </source>
</reference>
<accession>A0AAP8YSB4</accession>
<dbReference type="NCBIfam" id="NF033730">
    <property type="entry name" value="borfam54_3"/>
    <property type="match status" value="1"/>
</dbReference>
<feature type="region of interest" description="Disordered" evidence="2">
    <location>
        <begin position="56"/>
        <end position="80"/>
    </location>
</feature>
<keyword evidence="4" id="KW-0614">Plasmid</keyword>
<keyword evidence="1" id="KW-0175">Coiled coil</keyword>
<evidence type="ECO:0000313" key="4">
    <source>
        <dbReference type="EMBL" id="QBK62441.1"/>
    </source>
</evidence>
<dbReference type="Gene3D" id="1.10.3160.10">
    <property type="entry name" value="Bbcrasp-1"/>
    <property type="match status" value="1"/>
</dbReference>
<evidence type="ECO:0000313" key="6">
    <source>
        <dbReference type="Proteomes" id="UP000291995"/>
    </source>
</evidence>
<gene>
    <name evidence="3" type="ORF">CNO13_04565</name>
    <name evidence="4" type="ORF">EZU67_04540</name>
</gene>
<protein>
    <submittedName>
        <fullName evidence="4">Complement regulator-acquiring protein</fullName>
    </submittedName>
</protein>
<dbReference type="EMBL" id="CP036558">
    <property type="protein sequence ID" value="QBK62441.1"/>
    <property type="molecule type" value="Genomic_DNA"/>
</dbReference>
<dbReference type="Pfam" id="PF05714">
    <property type="entry name" value="PFam54_60"/>
    <property type="match status" value="1"/>
</dbReference>
<evidence type="ECO:0000256" key="2">
    <source>
        <dbReference type="SAM" id="MobiDB-lite"/>
    </source>
</evidence>
<dbReference type="NCBIfam" id="NF033729">
    <property type="entry name" value="borfam54_2"/>
    <property type="match status" value="1"/>
</dbReference>
<dbReference type="EMBL" id="CP024334">
    <property type="protein sequence ID" value="ATQ16460.1"/>
    <property type="molecule type" value="Genomic_DNA"/>
</dbReference>
<name>A0AAP8YSB4_9SPIR</name>
<evidence type="ECO:0000256" key="1">
    <source>
        <dbReference type="SAM" id="Coils"/>
    </source>
</evidence>
<feature type="coiled-coil region" evidence="1">
    <location>
        <begin position="218"/>
        <end position="252"/>
    </location>
</feature>
<dbReference type="PROSITE" id="PS51257">
    <property type="entry name" value="PROKAR_LIPOPROTEIN"/>
    <property type="match status" value="1"/>
</dbReference>
<dbReference type="NCBIfam" id="NF033728">
    <property type="entry name" value="borfam54_1"/>
    <property type="match status" value="1"/>
</dbReference>
<dbReference type="Proteomes" id="UP000291995">
    <property type="component" value="Plasmid lp72"/>
</dbReference>
<dbReference type="InterPro" id="IPR008421">
    <property type="entry name" value="Borrelia_lipoprotein_PFam54/60"/>
</dbReference>
<evidence type="ECO:0000313" key="5">
    <source>
        <dbReference type="Proteomes" id="UP000230633"/>
    </source>
</evidence>
<dbReference type="Proteomes" id="UP000230633">
    <property type="component" value="Plasmid pYekat-1-lp72"/>
</dbReference>
<evidence type="ECO:0000313" key="3">
    <source>
        <dbReference type="EMBL" id="ATQ16460.1"/>
    </source>
</evidence>
<dbReference type="RefSeq" id="WP_025444107.1">
    <property type="nucleotide sequence ID" value="NZ_CP024206.2"/>
</dbReference>
<sequence>MRKNILNNALIIFALTSFTLISCEPYGNIKLKSQKNYQKNENQSDGSTKLEREALNPQLTNEKDEENLTPDLEIKPNEQENPEAILQKESAENKEKTALIAEITKKAQTSVELINEYNKKTEGHEQYGMEWGVFKILKLTKNSKTINSSENKNIRQKLYSSLDWKENTIQKFGQILNAIARNDTNKLAESILEAGVTYTQVNFEETVKTINTKKDNLKKLTLEQLKDIKDNLEKIEELRKKWQDTVNKIIAEHEADTSGIKSNEATLRNYVDSQYNTILKTELPKIKELHQKVTNNLSKI</sequence>
<geneLocation type="plasmid" evidence="3 5">
    <name>pYekat-1-lp72</name>
</geneLocation>